<proteinExistence type="predicted"/>
<keyword evidence="5" id="KW-1185">Reference proteome</keyword>
<feature type="transmembrane region" description="Helical" evidence="1">
    <location>
        <begin position="62"/>
        <end position="79"/>
    </location>
</feature>
<feature type="domain" description="FecR protein" evidence="2">
    <location>
        <begin position="99"/>
        <end position="186"/>
    </location>
</feature>
<keyword evidence="1" id="KW-0812">Transmembrane</keyword>
<evidence type="ECO:0000313" key="4">
    <source>
        <dbReference type="EMBL" id="SEW04016.1"/>
    </source>
</evidence>
<dbReference type="InterPro" id="IPR012373">
    <property type="entry name" value="Ferrdict_sens_TM"/>
</dbReference>
<gene>
    <name evidence="4" type="ORF">SAMN05421841_0751</name>
</gene>
<dbReference type="Proteomes" id="UP000199469">
    <property type="component" value="Unassembled WGS sequence"/>
</dbReference>
<feature type="domain" description="Protein FecR C-terminal" evidence="3">
    <location>
        <begin position="222"/>
        <end position="287"/>
    </location>
</feature>
<evidence type="ECO:0000313" key="5">
    <source>
        <dbReference type="Proteomes" id="UP000199469"/>
    </source>
</evidence>
<dbReference type="Pfam" id="PF04773">
    <property type="entry name" value="FecR"/>
    <property type="match status" value="1"/>
</dbReference>
<accession>A0A1I0NRW7</accession>
<dbReference type="Gene3D" id="3.55.50.30">
    <property type="match status" value="1"/>
</dbReference>
<evidence type="ECO:0000259" key="2">
    <source>
        <dbReference type="Pfam" id="PF04773"/>
    </source>
</evidence>
<dbReference type="EMBL" id="FOIU01000001">
    <property type="protein sequence ID" value="SEW04016.1"/>
    <property type="molecule type" value="Genomic_DNA"/>
</dbReference>
<dbReference type="GO" id="GO:0016989">
    <property type="term" value="F:sigma factor antagonist activity"/>
    <property type="evidence" value="ECO:0007669"/>
    <property type="project" value="TreeGrafter"/>
</dbReference>
<dbReference type="Pfam" id="PF16344">
    <property type="entry name" value="FecR_C"/>
    <property type="match status" value="1"/>
</dbReference>
<organism evidence="4 5">
    <name type="scientific">Chryseobacterium wanjuense</name>
    <dbReference type="NCBI Taxonomy" id="356305"/>
    <lineage>
        <taxon>Bacteria</taxon>
        <taxon>Pseudomonadati</taxon>
        <taxon>Bacteroidota</taxon>
        <taxon>Flavobacteriia</taxon>
        <taxon>Flavobacteriales</taxon>
        <taxon>Weeksellaceae</taxon>
        <taxon>Chryseobacterium group</taxon>
        <taxon>Chryseobacterium</taxon>
    </lineage>
</organism>
<dbReference type="PANTHER" id="PTHR30273">
    <property type="entry name" value="PERIPLASMIC SIGNAL SENSOR AND SIGMA FACTOR ACTIVATOR FECR-RELATED"/>
    <property type="match status" value="1"/>
</dbReference>
<dbReference type="PANTHER" id="PTHR30273:SF2">
    <property type="entry name" value="PROTEIN FECR"/>
    <property type="match status" value="1"/>
</dbReference>
<sequence length="289" mass="33823">MHFRVFSLKDFFVIANMNSEKDFEETWKETSKGQNTIDDITDKRIWDGINHKIKKKKSGRKLYWIAAVLVPLFALMLIFKPSEDSKRNLEAKYVFETFGVKKNFKLPDGSWVELEPNSKLTLSEKFGEKNREVMFAGQGRFNVAKDKTKPFRINAGEFFVQVLGTQFFLDQRSEEKKVELFEGKVKVEHADKITYLLPKEIWRTDEKNGDFHFYTPEKQKDFTFTNINYSEAIKQLEETYDIKIVYPAEFKNKKVSGAFTGNLNEVVSVISFPFSLKAEKINEKEIILK</sequence>
<dbReference type="AlphaFoldDB" id="A0A1I0NRW7"/>
<reference evidence="5" key="1">
    <citation type="submission" date="2016-10" db="EMBL/GenBank/DDBJ databases">
        <authorList>
            <person name="Varghese N."/>
            <person name="Submissions S."/>
        </authorList>
    </citation>
    <scope>NUCLEOTIDE SEQUENCE [LARGE SCALE GENOMIC DNA]</scope>
    <source>
        <strain evidence="5">DSM 17724</strain>
    </source>
</reference>
<keyword evidence="1" id="KW-1133">Transmembrane helix</keyword>
<dbReference type="InterPro" id="IPR032508">
    <property type="entry name" value="FecR_C"/>
</dbReference>
<evidence type="ECO:0000256" key="1">
    <source>
        <dbReference type="SAM" id="Phobius"/>
    </source>
</evidence>
<name>A0A1I0NRW7_9FLAO</name>
<dbReference type="InterPro" id="IPR006860">
    <property type="entry name" value="FecR"/>
</dbReference>
<evidence type="ECO:0000259" key="3">
    <source>
        <dbReference type="Pfam" id="PF16344"/>
    </source>
</evidence>
<dbReference type="STRING" id="356305.SAMN05421841_0751"/>
<dbReference type="Gene3D" id="2.60.120.1440">
    <property type="match status" value="1"/>
</dbReference>
<keyword evidence="1" id="KW-0472">Membrane</keyword>
<protein>
    <submittedName>
        <fullName evidence="4">FecR family protein</fullName>
    </submittedName>
</protein>